<accession>A0A6N2ZUW2</accession>
<dbReference type="GO" id="GO:0043565">
    <property type="term" value="F:sequence-specific DNA binding"/>
    <property type="evidence" value="ECO:0007669"/>
    <property type="project" value="InterPro"/>
</dbReference>
<feature type="domain" description="HTH araC/xylS-type" evidence="4">
    <location>
        <begin position="164"/>
        <end position="262"/>
    </location>
</feature>
<dbReference type="InterPro" id="IPR011051">
    <property type="entry name" value="RmlC_Cupin_sf"/>
</dbReference>
<dbReference type="Pfam" id="PF12833">
    <property type="entry name" value="HTH_18"/>
    <property type="match status" value="1"/>
</dbReference>
<dbReference type="PRINTS" id="PR00032">
    <property type="entry name" value="HTHARAC"/>
</dbReference>
<dbReference type="InterPro" id="IPR014710">
    <property type="entry name" value="RmlC-like_jellyroll"/>
</dbReference>
<sequence>MKSIFYEDMEKRAFFYEDRNIDFPFHLHKQAEVFYLIEGEVELSLNYQKMIMHAGEIAVVFPNMIHSYKSLGETRFYIGLADPEILGSNGTALLQSRCSNPVKQSGCFPRELLSAMDAAAGESRKGRLSKRDCRVCGYFNVIVDYLMEVMTLEPLEGGNDDILHRVLNFVLSHYREDLTLDLTAHHMGISKYYLSRLFSGRLGYSFTGYIAMLRTEFAKELLVMTDKEVEEIACLCGFKSDSSFFRNFRRLAGMSPLKYRQMEKNGGRGPEI</sequence>
<dbReference type="AlphaFoldDB" id="A0A6N2ZUW2"/>
<gene>
    <name evidence="5" type="primary">yesS_7</name>
    <name evidence="5" type="ORF">CHLFYP18_05652</name>
</gene>
<dbReference type="InterPro" id="IPR020449">
    <property type="entry name" value="Tscrpt_reg_AraC-type_HTH"/>
</dbReference>
<dbReference type="InterPro" id="IPR013096">
    <property type="entry name" value="Cupin_2"/>
</dbReference>
<keyword evidence="3" id="KW-0804">Transcription</keyword>
<organism evidence="5">
    <name type="scientific">Hungatella hathewayi</name>
    <dbReference type="NCBI Taxonomy" id="154046"/>
    <lineage>
        <taxon>Bacteria</taxon>
        <taxon>Bacillati</taxon>
        <taxon>Bacillota</taxon>
        <taxon>Clostridia</taxon>
        <taxon>Lachnospirales</taxon>
        <taxon>Lachnospiraceae</taxon>
        <taxon>Hungatella</taxon>
    </lineage>
</organism>
<proteinExistence type="predicted"/>
<dbReference type="SUPFAM" id="SSF51182">
    <property type="entry name" value="RmlC-like cupins"/>
    <property type="match status" value="1"/>
</dbReference>
<name>A0A6N2ZUW2_9FIRM</name>
<dbReference type="Pfam" id="PF07883">
    <property type="entry name" value="Cupin_2"/>
    <property type="match status" value="1"/>
</dbReference>
<evidence type="ECO:0000256" key="3">
    <source>
        <dbReference type="ARBA" id="ARBA00023163"/>
    </source>
</evidence>
<dbReference type="EMBL" id="CACRUH010000011">
    <property type="protein sequence ID" value="VYT81686.1"/>
    <property type="molecule type" value="Genomic_DNA"/>
</dbReference>
<dbReference type="InterPro" id="IPR018060">
    <property type="entry name" value="HTH_AraC"/>
</dbReference>
<evidence type="ECO:0000256" key="2">
    <source>
        <dbReference type="ARBA" id="ARBA00023125"/>
    </source>
</evidence>
<dbReference type="PANTHER" id="PTHR43280">
    <property type="entry name" value="ARAC-FAMILY TRANSCRIPTIONAL REGULATOR"/>
    <property type="match status" value="1"/>
</dbReference>
<dbReference type="GO" id="GO:0003700">
    <property type="term" value="F:DNA-binding transcription factor activity"/>
    <property type="evidence" value="ECO:0007669"/>
    <property type="project" value="InterPro"/>
</dbReference>
<dbReference type="PANTHER" id="PTHR43280:SF34">
    <property type="entry name" value="ARAC-FAMILY TRANSCRIPTIONAL REGULATOR"/>
    <property type="match status" value="1"/>
</dbReference>
<dbReference type="RefSeq" id="WP_002604411.1">
    <property type="nucleotide sequence ID" value="NZ_CACRUH010000011.1"/>
</dbReference>
<dbReference type="Gene3D" id="1.10.10.60">
    <property type="entry name" value="Homeodomain-like"/>
    <property type="match status" value="2"/>
</dbReference>
<evidence type="ECO:0000313" key="5">
    <source>
        <dbReference type="EMBL" id="VYT81686.1"/>
    </source>
</evidence>
<dbReference type="InterPro" id="IPR009057">
    <property type="entry name" value="Homeodomain-like_sf"/>
</dbReference>
<keyword evidence="1" id="KW-0805">Transcription regulation</keyword>
<evidence type="ECO:0000259" key="4">
    <source>
        <dbReference type="PROSITE" id="PS01124"/>
    </source>
</evidence>
<reference evidence="5" key="1">
    <citation type="submission" date="2019-11" db="EMBL/GenBank/DDBJ databases">
        <authorList>
            <person name="Feng L."/>
        </authorList>
    </citation>
    <scope>NUCLEOTIDE SEQUENCE</scope>
    <source>
        <strain evidence="5">ChathewayiLFYP18</strain>
    </source>
</reference>
<dbReference type="SUPFAM" id="SSF46689">
    <property type="entry name" value="Homeodomain-like"/>
    <property type="match status" value="2"/>
</dbReference>
<dbReference type="SMART" id="SM00342">
    <property type="entry name" value="HTH_ARAC"/>
    <property type="match status" value="1"/>
</dbReference>
<dbReference type="Gene3D" id="2.60.120.10">
    <property type="entry name" value="Jelly Rolls"/>
    <property type="match status" value="1"/>
</dbReference>
<dbReference type="PROSITE" id="PS01124">
    <property type="entry name" value="HTH_ARAC_FAMILY_2"/>
    <property type="match status" value="1"/>
</dbReference>
<evidence type="ECO:0000256" key="1">
    <source>
        <dbReference type="ARBA" id="ARBA00023015"/>
    </source>
</evidence>
<protein>
    <submittedName>
        <fullName evidence="5">HTH-type transcriptional regulator YesS</fullName>
    </submittedName>
</protein>
<keyword evidence="2" id="KW-0238">DNA-binding</keyword>